<accession>A0A2D4MSM7</accession>
<evidence type="ECO:0000313" key="1">
    <source>
        <dbReference type="EMBL" id="LAB36451.1"/>
    </source>
</evidence>
<dbReference type="EMBL" id="IACM01118111">
    <property type="protein sequence ID" value="LAB36451.1"/>
    <property type="molecule type" value="Transcribed_RNA"/>
</dbReference>
<dbReference type="AlphaFoldDB" id="A0A2D4MSM7"/>
<name>A0A2D4MSM7_9SAUR</name>
<protein>
    <submittedName>
        <fullName evidence="1">Uncharacterized protein</fullName>
    </submittedName>
</protein>
<proteinExistence type="predicted"/>
<dbReference type="EMBL" id="IACM01118114">
    <property type="protein sequence ID" value="LAB36457.1"/>
    <property type="molecule type" value="Transcribed_RNA"/>
</dbReference>
<reference evidence="1" key="2">
    <citation type="submission" date="2017-11" db="EMBL/GenBank/DDBJ databases">
        <title>Coralsnake Venomics: Analyses of Venom Gland Transcriptomes and Proteomes of Six Brazilian Taxa.</title>
        <authorList>
            <person name="Aird S.D."/>
            <person name="Jorge da Silva N."/>
            <person name="Qiu L."/>
            <person name="Villar-Briones A."/>
            <person name="Aparecida-Saddi V."/>
            <person name="Campos-Telles M.P."/>
            <person name="Grau M."/>
            <person name="Mikheyev A.S."/>
        </authorList>
    </citation>
    <scope>NUCLEOTIDE SEQUENCE</scope>
    <source>
        <tissue evidence="1">Venom_gland</tissue>
    </source>
</reference>
<reference evidence="1" key="1">
    <citation type="submission" date="2017-07" db="EMBL/GenBank/DDBJ databases">
        <authorList>
            <person name="Mikheyev A."/>
            <person name="Grau M."/>
        </authorList>
    </citation>
    <scope>NUCLEOTIDE SEQUENCE</scope>
    <source>
        <tissue evidence="1">Venom_gland</tissue>
    </source>
</reference>
<organism evidence="1">
    <name type="scientific">Micrurus spixii</name>
    <name type="common">Amazon coral snake</name>
    <dbReference type="NCBI Taxonomy" id="129469"/>
    <lineage>
        <taxon>Eukaryota</taxon>
        <taxon>Metazoa</taxon>
        <taxon>Chordata</taxon>
        <taxon>Craniata</taxon>
        <taxon>Vertebrata</taxon>
        <taxon>Euteleostomi</taxon>
        <taxon>Lepidosauria</taxon>
        <taxon>Squamata</taxon>
        <taxon>Bifurcata</taxon>
        <taxon>Unidentata</taxon>
        <taxon>Episquamata</taxon>
        <taxon>Toxicofera</taxon>
        <taxon>Serpentes</taxon>
        <taxon>Colubroidea</taxon>
        <taxon>Elapidae</taxon>
        <taxon>Elapinae</taxon>
        <taxon>Micrurus</taxon>
    </lineage>
</organism>
<sequence length="99" mass="11394">MPPHISWVRQLRAANHAHNNTIFKCYHIPKETNIYASNSVKLIFIHRIIELEGPWRYLNPIACSGRRPYTSSDKWLPSLFLKASGDGSPTTFEGKLFHC</sequence>